<dbReference type="SUPFAM" id="SSF52540">
    <property type="entry name" value="P-loop containing nucleoside triphosphate hydrolases"/>
    <property type="match status" value="2"/>
</dbReference>
<feature type="compositionally biased region" description="Polar residues" evidence="10">
    <location>
        <begin position="713"/>
        <end position="722"/>
    </location>
</feature>
<evidence type="ECO:0000256" key="1">
    <source>
        <dbReference type="ARBA" id="ARBA00004651"/>
    </source>
</evidence>
<feature type="transmembrane region" description="Helical" evidence="11">
    <location>
        <begin position="499"/>
        <end position="523"/>
    </location>
</feature>
<dbReference type="PROSITE" id="PS00211">
    <property type="entry name" value="ABC_TRANSPORTER_1"/>
    <property type="match status" value="1"/>
</dbReference>
<feature type="transmembrane region" description="Helical" evidence="11">
    <location>
        <begin position="564"/>
        <end position="582"/>
    </location>
</feature>
<evidence type="ECO:0000256" key="9">
    <source>
        <dbReference type="ARBA" id="ARBA00023136"/>
    </source>
</evidence>
<evidence type="ECO:0000256" key="4">
    <source>
        <dbReference type="ARBA" id="ARBA00022475"/>
    </source>
</evidence>
<feature type="transmembrane region" description="Helical" evidence="11">
    <location>
        <begin position="1240"/>
        <end position="1258"/>
    </location>
</feature>
<organism evidence="13 14">
    <name type="scientific">Aspergillus luchuensis (strain CBS 106.47)</name>
    <dbReference type="NCBI Taxonomy" id="1137211"/>
    <lineage>
        <taxon>Eukaryota</taxon>
        <taxon>Fungi</taxon>
        <taxon>Dikarya</taxon>
        <taxon>Ascomycota</taxon>
        <taxon>Pezizomycotina</taxon>
        <taxon>Eurotiomycetes</taxon>
        <taxon>Eurotiomycetidae</taxon>
        <taxon>Eurotiales</taxon>
        <taxon>Aspergillaceae</taxon>
        <taxon>Aspergillus</taxon>
        <taxon>Aspergillus subgen. Circumdati</taxon>
    </lineage>
</organism>
<feature type="transmembrane region" description="Helical" evidence="11">
    <location>
        <begin position="1167"/>
        <end position="1193"/>
    </location>
</feature>
<gene>
    <name evidence="13" type="ORF">ASPFODRAFT_223676</name>
</gene>
<dbReference type="GO" id="GO:0140359">
    <property type="term" value="F:ABC-type transporter activity"/>
    <property type="evidence" value="ECO:0007669"/>
    <property type="project" value="InterPro"/>
</dbReference>
<evidence type="ECO:0000256" key="3">
    <source>
        <dbReference type="ARBA" id="ARBA00022448"/>
    </source>
</evidence>
<dbReference type="InterPro" id="IPR017871">
    <property type="entry name" value="ABC_transporter-like_CS"/>
</dbReference>
<protein>
    <recommendedName>
        <fullName evidence="12">ABC transporter domain-containing protein</fullName>
    </recommendedName>
</protein>
<keyword evidence="6" id="KW-0547">Nucleotide-binding</keyword>
<evidence type="ECO:0000256" key="7">
    <source>
        <dbReference type="ARBA" id="ARBA00022840"/>
    </source>
</evidence>
<reference evidence="14" key="1">
    <citation type="journal article" date="2017" name="Genome Biol.">
        <title>Comparative genomics reveals high biological diversity and specific adaptations in the industrially and medically important fungal genus Aspergillus.</title>
        <authorList>
            <person name="de Vries R.P."/>
            <person name="Riley R."/>
            <person name="Wiebenga A."/>
            <person name="Aguilar-Osorio G."/>
            <person name="Amillis S."/>
            <person name="Uchima C.A."/>
            <person name="Anderluh G."/>
            <person name="Asadollahi M."/>
            <person name="Askin M."/>
            <person name="Barry K."/>
            <person name="Battaglia E."/>
            <person name="Bayram O."/>
            <person name="Benocci T."/>
            <person name="Braus-Stromeyer S.A."/>
            <person name="Caldana C."/>
            <person name="Canovas D."/>
            <person name="Cerqueira G.C."/>
            <person name="Chen F."/>
            <person name="Chen W."/>
            <person name="Choi C."/>
            <person name="Clum A."/>
            <person name="Dos Santos R.A."/>
            <person name="Damasio A.R."/>
            <person name="Diallinas G."/>
            <person name="Emri T."/>
            <person name="Fekete E."/>
            <person name="Flipphi M."/>
            <person name="Freyberg S."/>
            <person name="Gallo A."/>
            <person name="Gournas C."/>
            <person name="Habgood R."/>
            <person name="Hainaut M."/>
            <person name="Harispe M.L."/>
            <person name="Henrissat B."/>
            <person name="Hilden K.S."/>
            <person name="Hope R."/>
            <person name="Hossain A."/>
            <person name="Karabika E."/>
            <person name="Karaffa L."/>
            <person name="Karanyi Z."/>
            <person name="Krasevec N."/>
            <person name="Kuo A."/>
            <person name="Kusch H."/>
            <person name="LaButti K."/>
            <person name="Lagendijk E.L."/>
            <person name="Lapidus A."/>
            <person name="Levasseur A."/>
            <person name="Lindquist E."/>
            <person name="Lipzen A."/>
            <person name="Logrieco A.F."/>
            <person name="MacCabe A."/>
            <person name="Maekelae M.R."/>
            <person name="Malavazi I."/>
            <person name="Melin P."/>
            <person name="Meyer V."/>
            <person name="Mielnichuk N."/>
            <person name="Miskei M."/>
            <person name="Molnar A.P."/>
            <person name="Mule G."/>
            <person name="Ngan C.Y."/>
            <person name="Orejas M."/>
            <person name="Orosz E."/>
            <person name="Ouedraogo J.P."/>
            <person name="Overkamp K.M."/>
            <person name="Park H.-S."/>
            <person name="Perrone G."/>
            <person name="Piumi F."/>
            <person name="Punt P.J."/>
            <person name="Ram A.F."/>
            <person name="Ramon A."/>
            <person name="Rauscher S."/>
            <person name="Record E."/>
            <person name="Riano-Pachon D.M."/>
            <person name="Robert V."/>
            <person name="Roehrig J."/>
            <person name="Ruller R."/>
            <person name="Salamov A."/>
            <person name="Salih N.S."/>
            <person name="Samson R.A."/>
            <person name="Sandor E."/>
            <person name="Sanguinetti M."/>
            <person name="Schuetze T."/>
            <person name="Sepcic K."/>
            <person name="Shelest E."/>
            <person name="Sherlock G."/>
            <person name="Sophianopoulou V."/>
            <person name="Squina F.M."/>
            <person name="Sun H."/>
            <person name="Susca A."/>
            <person name="Todd R.B."/>
            <person name="Tsang A."/>
            <person name="Unkles S.E."/>
            <person name="van de Wiele N."/>
            <person name="van Rossen-Uffink D."/>
            <person name="Oliveira J.V."/>
            <person name="Vesth T.C."/>
            <person name="Visser J."/>
            <person name="Yu J.-H."/>
            <person name="Zhou M."/>
            <person name="Andersen M.R."/>
            <person name="Archer D.B."/>
            <person name="Baker S.E."/>
            <person name="Benoit I."/>
            <person name="Brakhage A.A."/>
            <person name="Braus G.H."/>
            <person name="Fischer R."/>
            <person name="Frisvad J.C."/>
            <person name="Goldman G.H."/>
            <person name="Houbraken J."/>
            <person name="Oakley B."/>
            <person name="Pocsi I."/>
            <person name="Scazzocchio C."/>
            <person name="Seiboth B."/>
            <person name="vanKuyk P.A."/>
            <person name="Wortman J."/>
            <person name="Dyer P.S."/>
            <person name="Grigoriev I.V."/>
        </authorList>
    </citation>
    <scope>NUCLEOTIDE SEQUENCE [LARGE SCALE GENOMIC DNA]</scope>
    <source>
        <strain evidence="14">CBS 106.47</strain>
    </source>
</reference>
<dbReference type="GO" id="GO:0016887">
    <property type="term" value="F:ATP hydrolysis activity"/>
    <property type="evidence" value="ECO:0007669"/>
    <property type="project" value="InterPro"/>
</dbReference>
<dbReference type="InterPro" id="IPR010929">
    <property type="entry name" value="PDR_CDR_ABC"/>
</dbReference>
<evidence type="ECO:0000256" key="8">
    <source>
        <dbReference type="ARBA" id="ARBA00022989"/>
    </source>
</evidence>
<dbReference type="Pfam" id="PF01061">
    <property type="entry name" value="ABC2_membrane"/>
    <property type="match status" value="2"/>
</dbReference>
<dbReference type="CDD" id="cd03232">
    <property type="entry name" value="ABCG_PDR_domain2"/>
    <property type="match status" value="1"/>
</dbReference>
<feature type="transmembrane region" description="Helical" evidence="11">
    <location>
        <begin position="535"/>
        <end position="552"/>
    </location>
</feature>
<feature type="transmembrane region" description="Helical" evidence="11">
    <location>
        <begin position="1126"/>
        <end position="1147"/>
    </location>
</feature>
<evidence type="ECO:0000256" key="10">
    <source>
        <dbReference type="SAM" id="MobiDB-lite"/>
    </source>
</evidence>
<dbReference type="SMART" id="SM00382">
    <property type="entry name" value="AAA"/>
    <property type="match status" value="2"/>
</dbReference>
<sequence length="1386" mass="154314">MEFPSQIKMYAHSSGLELPLYRRQGRSLGVVFEHMNVLGATASGGGGILDLPTMILRIAEFPVHLALSMLGNRAQPTKHIVQDVTGVLFPGETMLVLGRPGSGCSTVLKALANEHDPFVDVQGKISYGNISPSEMSRNFRSETVYASEDDIHFPTLSTQNTMSFAYKLRKPVNLEQSDSEFATQQTQKMLSSLGIAHTKDTIVGDAFVRGVSGGERKRVTLAEALSINSAYGSWDNPIRGLDSSSATQFLRLLKSISTETGMANSVSLYQASETMYQECFDRVMVLYEGRMIFCGKVSKAKQYFEDLGFECLPRQTTPDFLTAVTSPAERKIRSGHKGVPSDPQSMAQAFLDSEHYRHLLNDIGAYYNTVAERHEYTQSFKEASQNIRSRLTVSTAIAPRSVFKQTTVAISRYYQLIWGDKRTLCTVMAFNVVNAVINGSAYYKAPKTATGSFEKSGALFFSLIYFFLNALTEASATINSRSVLLKQLKYGFINPASYVIAQTVADIPVAAFQTIVFSCLYYFMLGLAKNASDFWTFFLFVFVHYGAVQGMFRMLGAWSPNMSVALLMAGSGMPVALLYSGYAPTIPTMHRWGSWIRRISPSPWALEALMANEFADINLSCTENQLVPSGPGYDSNLRHQGCTITGSRKGSDTVSGVTYLNDQYGFLPSHIWRNFGIILVLWFLYTVIAAVGLTVMTRESSGSYVRIFKKSSSPKSTMQSNGDPEKGGGLQSYSPSSSSTELDSNMPQEELERCRTQSKAVFTFEKLNYYVHAGGIEKQLLTDVSGYVRPGQLTALMGASGAGKTTLLDTLSQRKSEGRIEGQILFNGHPLDNTFARTCGFVMQQDIHEPTATIREALQFSARLRQPEEVPDSEKMAYVEHILHLLDLEHLADAIIGGEGQLSVEEKKRVTIGVELAARPSALLFLDEPTSGLDSQAAYQLISFLKMIALEGLPIVCTIHQPSGVLFDMFDHILLLAPGGKTVYFGETGKNSINVVNYFGRYGAIIGQDDNPAEFILGTVTGRNSTRDWVSTWNESPERHEMENRISALNAEAAQQPRSREQDGRHHALSYKAQIILLTKRHWIAIWRNGPYNFSRLFKSIFCEIFIAFSFFKAKPDVQGLQNHMLALLLLAWIIPATAADIQNIWFEKWAIFAAREKNGIYQWSALLTALMVVEVPWQICFYTIIYLCTYWTVGFPSNPTIAGFQYFMSLLLSLFGTSYSQLLAALFPNAAMASYANSLFWVILMLFSGVLVPHSAMNKFYKPWLFWTDPMRYYFGGSVGNVLHGLKARCSPRDFTLFDPMVNQTCGEYASAFLISSPGYISNPDSTSNCSYCPYSTGDDYSATLGYGYSTKWRDFAVFLGFCFTNIACIYVIMWWQQGRSQRRA</sequence>
<feature type="transmembrane region" description="Helical" evidence="11">
    <location>
        <begin position="458"/>
        <end position="478"/>
    </location>
</feature>
<feature type="region of interest" description="Disordered" evidence="10">
    <location>
        <begin position="713"/>
        <end position="750"/>
    </location>
</feature>
<dbReference type="Pfam" id="PF06422">
    <property type="entry name" value="PDR_CDR"/>
    <property type="match status" value="1"/>
</dbReference>
<dbReference type="InterPro" id="IPR027417">
    <property type="entry name" value="P-loop_NTPase"/>
</dbReference>
<evidence type="ECO:0000256" key="5">
    <source>
        <dbReference type="ARBA" id="ARBA00022692"/>
    </source>
</evidence>
<feature type="transmembrane region" description="Helical" evidence="11">
    <location>
        <begin position="1357"/>
        <end position="1377"/>
    </location>
</feature>
<evidence type="ECO:0000259" key="12">
    <source>
        <dbReference type="PROSITE" id="PS50893"/>
    </source>
</evidence>
<dbReference type="OrthoDB" id="245989at2759"/>
<keyword evidence="9 11" id="KW-0472">Membrane</keyword>
<dbReference type="InterPro" id="IPR043926">
    <property type="entry name" value="ABCG_dom"/>
</dbReference>
<dbReference type="Proteomes" id="UP000184063">
    <property type="component" value="Unassembled WGS sequence"/>
</dbReference>
<name>A0A1M3T0E0_ASPLC</name>
<dbReference type="InterPro" id="IPR013525">
    <property type="entry name" value="ABC2_TM"/>
</dbReference>
<dbReference type="GO" id="GO:0005524">
    <property type="term" value="F:ATP binding"/>
    <property type="evidence" value="ECO:0007669"/>
    <property type="project" value="UniProtKB-KW"/>
</dbReference>
<feature type="transmembrane region" description="Helical" evidence="11">
    <location>
        <begin position="675"/>
        <end position="696"/>
    </location>
</feature>
<feature type="transmembrane region" description="Helical" evidence="11">
    <location>
        <begin position="1205"/>
        <end position="1228"/>
    </location>
</feature>
<comment type="similarity">
    <text evidence="2">Belongs to the ABC transporter superfamily. ABCG family. PDR (TC 3.A.1.205) subfamily.</text>
</comment>
<dbReference type="InterPro" id="IPR034003">
    <property type="entry name" value="ABCG_PDR_2"/>
</dbReference>
<dbReference type="Pfam" id="PF19055">
    <property type="entry name" value="ABC2_membrane_7"/>
    <property type="match status" value="1"/>
</dbReference>
<keyword evidence="5 11" id="KW-0812">Transmembrane</keyword>
<dbReference type="FunFam" id="3.40.50.300:FF:000054">
    <property type="entry name" value="ABC multidrug transporter atrF"/>
    <property type="match status" value="1"/>
</dbReference>
<keyword evidence="3" id="KW-0813">Transport</keyword>
<dbReference type="PROSITE" id="PS50893">
    <property type="entry name" value="ABC_TRANSPORTER_2"/>
    <property type="match status" value="2"/>
</dbReference>
<keyword evidence="7" id="KW-0067">ATP-binding</keyword>
<dbReference type="GO" id="GO:0005886">
    <property type="term" value="C:plasma membrane"/>
    <property type="evidence" value="ECO:0007669"/>
    <property type="project" value="UniProtKB-SubCell"/>
</dbReference>
<evidence type="ECO:0000313" key="14">
    <source>
        <dbReference type="Proteomes" id="UP000184063"/>
    </source>
</evidence>
<keyword evidence="8 11" id="KW-1133">Transmembrane helix</keyword>
<dbReference type="EMBL" id="KV878259">
    <property type="protein sequence ID" value="OJZ80196.1"/>
    <property type="molecule type" value="Genomic_DNA"/>
</dbReference>
<dbReference type="VEuPathDB" id="FungiDB:ASPFODRAFT_223676"/>
<evidence type="ECO:0000313" key="13">
    <source>
        <dbReference type="EMBL" id="OJZ80196.1"/>
    </source>
</evidence>
<evidence type="ECO:0000256" key="11">
    <source>
        <dbReference type="SAM" id="Phobius"/>
    </source>
</evidence>
<evidence type="ECO:0000256" key="6">
    <source>
        <dbReference type="ARBA" id="ARBA00022741"/>
    </source>
</evidence>
<accession>A0A1M3T0E0</accession>
<evidence type="ECO:0000256" key="2">
    <source>
        <dbReference type="ARBA" id="ARBA00006012"/>
    </source>
</evidence>
<dbReference type="Gene3D" id="3.40.50.300">
    <property type="entry name" value="P-loop containing nucleotide triphosphate hydrolases"/>
    <property type="match status" value="2"/>
</dbReference>
<comment type="subcellular location">
    <subcellularLocation>
        <location evidence="1">Cell membrane</location>
        <topology evidence="1">Multi-pass membrane protein</topology>
    </subcellularLocation>
</comment>
<dbReference type="InterPro" id="IPR003439">
    <property type="entry name" value="ABC_transporter-like_ATP-bd"/>
</dbReference>
<dbReference type="Pfam" id="PF00005">
    <property type="entry name" value="ABC_tran"/>
    <property type="match status" value="2"/>
</dbReference>
<feature type="domain" description="ABC transporter" evidence="12">
    <location>
        <begin position="762"/>
        <end position="1003"/>
    </location>
</feature>
<feature type="domain" description="ABC transporter" evidence="12">
    <location>
        <begin position="65"/>
        <end position="313"/>
    </location>
</feature>
<keyword evidence="4" id="KW-1003">Cell membrane</keyword>
<dbReference type="PANTHER" id="PTHR19241">
    <property type="entry name" value="ATP-BINDING CASSETTE TRANSPORTER"/>
    <property type="match status" value="1"/>
</dbReference>
<dbReference type="InterPro" id="IPR003593">
    <property type="entry name" value="AAA+_ATPase"/>
</dbReference>
<proteinExistence type="inferred from homology"/>